<keyword evidence="14" id="KW-1185">Reference proteome</keyword>
<accession>A0A553NES6</accession>
<dbReference type="InterPro" id="IPR036236">
    <property type="entry name" value="Znf_C2H2_sf"/>
</dbReference>
<comment type="caution">
    <text evidence="13">The sequence shown here is derived from an EMBL/GenBank/DDBJ whole genome shotgun (WGS) entry which is preliminary data.</text>
</comment>
<dbReference type="Pfam" id="PF00096">
    <property type="entry name" value="zf-C2H2"/>
    <property type="match status" value="2"/>
</dbReference>
<keyword evidence="8" id="KW-0804">Transcription</keyword>
<dbReference type="PANTHER" id="PTHR24394">
    <property type="entry name" value="ZINC FINGER PROTEIN"/>
    <property type="match status" value="1"/>
</dbReference>
<dbReference type="PROSITE" id="PS00028">
    <property type="entry name" value="ZINC_FINGER_C2H2_1"/>
    <property type="match status" value="3"/>
</dbReference>
<dbReference type="FunFam" id="3.30.160.60:FF:000148">
    <property type="entry name" value="zinc finger protein Gfi-1"/>
    <property type="match status" value="1"/>
</dbReference>
<dbReference type="SUPFAM" id="SSF57667">
    <property type="entry name" value="beta-beta-alpha zinc fingers"/>
    <property type="match status" value="2"/>
</dbReference>
<evidence type="ECO:0000256" key="6">
    <source>
        <dbReference type="ARBA" id="ARBA00023015"/>
    </source>
</evidence>
<evidence type="ECO:0000256" key="2">
    <source>
        <dbReference type="ARBA" id="ARBA00022723"/>
    </source>
</evidence>
<dbReference type="Gene3D" id="3.30.160.60">
    <property type="entry name" value="Classic Zinc Finger"/>
    <property type="match status" value="3"/>
</dbReference>
<evidence type="ECO:0000256" key="3">
    <source>
        <dbReference type="ARBA" id="ARBA00022737"/>
    </source>
</evidence>
<comment type="subcellular location">
    <subcellularLocation>
        <location evidence="1">Nucleus</location>
    </subcellularLocation>
</comment>
<dbReference type="InterPro" id="IPR013087">
    <property type="entry name" value="Znf_C2H2_type"/>
</dbReference>
<evidence type="ECO:0000256" key="1">
    <source>
        <dbReference type="ARBA" id="ARBA00004123"/>
    </source>
</evidence>
<feature type="domain" description="C2H2-type" evidence="12">
    <location>
        <begin position="237"/>
        <end position="264"/>
    </location>
</feature>
<dbReference type="AlphaFoldDB" id="A0A553NES6"/>
<sequence length="353" mass="38889">MIAGPSIPWFLGPLMNLTHSTHPRLHGSCSFPGPITRHSNDTSSSPINHPLHHFPPFLNLSAATHLSLQSYLAHRLLFDSKCGHPHLDSELSSSVDAAAEDADADGVVNPVVSDTNPTITSLSHGSLLETPLDLCTRSNNKKRSKSIWSPAQSCELEHDSKDNNNVLVLPLKSSLDGHSRKFPFLDCSTSPAQSDAHVSSTPPTDTRPFPCQYCGKRFHQKSDMKKHTYIHTGEKPHQCVVCRKSFSQSSNLITHMRKHSGYKPFACQSCEKRFQRKVDLRRHREAQHPTERHQWIIMTDSENLTTQAATTTRAPTSASPLAMPTITSTSSSSITALLSSAKTRSSTSSSSQR</sequence>
<dbReference type="GO" id="GO:0008270">
    <property type="term" value="F:zinc ion binding"/>
    <property type="evidence" value="ECO:0007669"/>
    <property type="project" value="UniProtKB-KW"/>
</dbReference>
<gene>
    <name evidence="13" type="ORF">TCAL_00889</name>
</gene>
<evidence type="ECO:0000256" key="8">
    <source>
        <dbReference type="ARBA" id="ARBA00023163"/>
    </source>
</evidence>
<dbReference type="GO" id="GO:0005634">
    <property type="term" value="C:nucleus"/>
    <property type="evidence" value="ECO:0007669"/>
    <property type="project" value="UniProtKB-SubCell"/>
</dbReference>
<dbReference type="EMBL" id="VCGU01000458">
    <property type="protein sequence ID" value="TRY63869.1"/>
    <property type="molecule type" value="Genomic_DNA"/>
</dbReference>
<dbReference type="Proteomes" id="UP000318571">
    <property type="component" value="Chromosome 10"/>
</dbReference>
<keyword evidence="3" id="KW-0677">Repeat</keyword>
<keyword evidence="9" id="KW-0539">Nucleus</keyword>
<evidence type="ECO:0000259" key="12">
    <source>
        <dbReference type="PROSITE" id="PS50157"/>
    </source>
</evidence>
<evidence type="ECO:0000256" key="10">
    <source>
        <dbReference type="PROSITE-ProRule" id="PRU00042"/>
    </source>
</evidence>
<protein>
    <recommendedName>
        <fullName evidence="12">C2H2-type domain-containing protein</fullName>
    </recommendedName>
</protein>
<feature type="region of interest" description="Disordered" evidence="11">
    <location>
        <begin position="307"/>
        <end position="353"/>
    </location>
</feature>
<feature type="domain" description="C2H2-type" evidence="12">
    <location>
        <begin position="209"/>
        <end position="236"/>
    </location>
</feature>
<proteinExistence type="predicted"/>
<dbReference type="GO" id="GO:0000981">
    <property type="term" value="F:DNA-binding transcription factor activity, RNA polymerase II-specific"/>
    <property type="evidence" value="ECO:0007669"/>
    <property type="project" value="TreeGrafter"/>
</dbReference>
<dbReference type="Pfam" id="PF13912">
    <property type="entry name" value="zf-C2H2_6"/>
    <property type="match status" value="1"/>
</dbReference>
<keyword evidence="7" id="KW-0238">DNA-binding</keyword>
<dbReference type="SMART" id="SM00355">
    <property type="entry name" value="ZnF_C2H2"/>
    <property type="match status" value="3"/>
</dbReference>
<dbReference type="FunFam" id="3.30.160.60:FF:000450">
    <property type="entry name" value="PR domain zinc finger protein 14"/>
    <property type="match status" value="1"/>
</dbReference>
<evidence type="ECO:0000313" key="13">
    <source>
        <dbReference type="EMBL" id="TRY63869.1"/>
    </source>
</evidence>
<evidence type="ECO:0000313" key="14">
    <source>
        <dbReference type="Proteomes" id="UP000318571"/>
    </source>
</evidence>
<feature type="domain" description="C2H2-type" evidence="12">
    <location>
        <begin position="265"/>
        <end position="293"/>
    </location>
</feature>
<evidence type="ECO:0000256" key="11">
    <source>
        <dbReference type="SAM" id="MobiDB-lite"/>
    </source>
</evidence>
<keyword evidence="6" id="KW-0805">Transcription regulation</keyword>
<dbReference type="PROSITE" id="PS50157">
    <property type="entry name" value="ZINC_FINGER_C2H2_2"/>
    <property type="match status" value="3"/>
</dbReference>
<dbReference type="GO" id="GO:0003677">
    <property type="term" value="F:DNA binding"/>
    <property type="evidence" value="ECO:0007669"/>
    <property type="project" value="UniProtKB-KW"/>
</dbReference>
<organism evidence="13 14">
    <name type="scientific">Tigriopus californicus</name>
    <name type="common">Marine copepod</name>
    <dbReference type="NCBI Taxonomy" id="6832"/>
    <lineage>
        <taxon>Eukaryota</taxon>
        <taxon>Metazoa</taxon>
        <taxon>Ecdysozoa</taxon>
        <taxon>Arthropoda</taxon>
        <taxon>Crustacea</taxon>
        <taxon>Multicrustacea</taxon>
        <taxon>Hexanauplia</taxon>
        <taxon>Copepoda</taxon>
        <taxon>Harpacticoida</taxon>
        <taxon>Harpacticidae</taxon>
        <taxon>Tigriopus</taxon>
    </lineage>
</organism>
<keyword evidence="4 10" id="KW-0863">Zinc-finger</keyword>
<dbReference type="STRING" id="6832.A0A553NES6"/>
<evidence type="ECO:0000256" key="7">
    <source>
        <dbReference type="ARBA" id="ARBA00023125"/>
    </source>
</evidence>
<dbReference type="FunFam" id="3.30.160.60:FF:000208">
    <property type="entry name" value="zinc finger protein Gfi-1b"/>
    <property type="match status" value="1"/>
</dbReference>
<evidence type="ECO:0000256" key="5">
    <source>
        <dbReference type="ARBA" id="ARBA00022833"/>
    </source>
</evidence>
<evidence type="ECO:0000256" key="9">
    <source>
        <dbReference type="ARBA" id="ARBA00023242"/>
    </source>
</evidence>
<keyword evidence="5" id="KW-0862">Zinc</keyword>
<name>A0A553NES6_TIGCA</name>
<evidence type="ECO:0000256" key="4">
    <source>
        <dbReference type="ARBA" id="ARBA00022771"/>
    </source>
</evidence>
<reference evidence="13 14" key="1">
    <citation type="journal article" date="2018" name="Nat. Ecol. Evol.">
        <title>Genomic signatures of mitonuclear coevolution across populations of Tigriopus californicus.</title>
        <authorList>
            <person name="Barreto F.S."/>
            <person name="Watson E.T."/>
            <person name="Lima T.G."/>
            <person name="Willett C.S."/>
            <person name="Edmands S."/>
            <person name="Li W."/>
            <person name="Burton R.S."/>
        </authorList>
    </citation>
    <scope>NUCLEOTIDE SEQUENCE [LARGE SCALE GENOMIC DNA]</scope>
    <source>
        <strain evidence="13 14">San Diego</strain>
    </source>
</reference>
<dbReference type="OMA" id="THSTHPR"/>
<dbReference type="PANTHER" id="PTHR24394:SF29">
    <property type="entry name" value="MYONEURIN"/>
    <property type="match status" value="1"/>
</dbReference>
<keyword evidence="2" id="KW-0479">Metal-binding</keyword>